<dbReference type="EMBL" id="LAYC01000001">
    <property type="protein sequence ID" value="KYK60225.1"/>
    <property type="molecule type" value="Genomic_DNA"/>
</dbReference>
<proteinExistence type="predicted"/>
<sequence length="147" mass="16404">MPSTHIPADTWTELTKVTGEPFVTYVLSSPLLASPRLITLHLASPRFTSLHLATPHFTSLHRTSPRYTALLLTSPQPPPPPPLIAHLIHGQLYVTHPNVGQCRYKKVEPGNKTDEKDLRQPEDSFRFVGAGSLNVWSPVATEINWRV</sequence>
<dbReference type="InParanoid" id="A0A151GSZ2"/>
<evidence type="ECO:0000313" key="2">
    <source>
        <dbReference type="Proteomes" id="UP000076580"/>
    </source>
</evidence>
<reference evidence="1 2" key="1">
    <citation type="journal article" date="2016" name="Sci. Rep.">
        <title>Insights into Adaptations to a Near-Obligate Nematode Endoparasitic Lifestyle from the Finished Genome of Drechmeria coniospora.</title>
        <authorList>
            <person name="Zhang L."/>
            <person name="Zhou Z."/>
            <person name="Guo Q."/>
            <person name="Fokkens L."/>
            <person name="Miskei M."/>
            <person name="Pocsi I."/>
            <person name="Zhang W."/>
            <person name="Chen M."/>
            <person name="Wang L."/>
            <person name="Sun Y."/>
            <person name="Donzelli B.G."/>
            <person name="Gibson D.M."/>
            <person name="Nelson D.R."/>
            <person name="Luo J.G."/>
            <person name="Rep M."/>
            <person name="Liu H."/>
            <person name="Yang S."/>
            <person name="Wang J."/>
            <person name="Krasnoff S.B."/>
            <person name="Xu Y."/>
            <person name="Molnar I."/>
            <person name="Lin M."/>
        </authorList>
    </citation>
    <scope>NUCLEOTIDE SEQUENCE [LARGE SCALE GENOMIC DNA]</scope>
    <source>
        <strain evidence="1 2">ARSEF 6962</strain>
    </source>
</reference>
<gene>
    <name evidence="1" type="ORF">DCS_01362</name>
</gene>
<keyword evidence="2" id="KW-1185">Reference proteome</keyword>
<dbReference type="AlphaFoldDB" id="A0A151GSZ2"/>
<accession>A0A151GSZ2</accession>
<organism evidence="1 2">
    <name type="scientific">Drechmeria coniospora</name>
    <name type="common">Nematophagous fungus</name>
    <name type="synonym">Meria coniospora</name>
    <dbReference type="NCBI Taxonomy" id="98403"/>
    <lineage>
        <taxon>Eukaryota</taxon>
        <taxon>Fungi</taxon>
        <taxon>Dikarya</taxon>
        <taxon>Ascomycota</taxon>
        <taxon>Pezizomycotina</taxon>
        <taxon>Sordariomycetes</taxon>
        <taxon>Hypocreomycetidae</taxon>
        <taxon>Hypocreales</taxon>
        <taxon>Ophiocordycipitaceae</taxon>
        <taxon>Drechmeria</taxon>
    </lineage>
</organism>
<protein>
    <submittedName>
        <fullName evidence="1">Uncharacterized protein</fullName>
    </submittedName>
</protein>
<dbReference type="RefSeq" id="XP_040659577.1">
    <property type="nucleotide sequence ID" value="XM_040798694.1"/>
</dbReference>
<dbReference type="Proteomes" id="UP000076580">
    <property type="component" value="Chromosome 01"/>
</dbReference>
<dbReference type="GeneID" id="63714005"/>
<comment type="caution">
    <text evidence="1">The sequence shown here is derived from an EMBL/GenBank/DDBJ whole genome shotgun (WGS) entry which is preliminary data.</text>
</comment>
<name>A0A151GSZ2_DRECN</name>
<evidence type="ECO:0000313" key="1">
    <source>
        <dbReference type="EMBL" id="KYK60225.1"/>
    </source>
</evidence>